<gene>
    <name evidence="6" type="ORF">PV07_11006</name>
</gene>
<evidence type="ECO:0000256" key="1">
    <source>
        <dbReference type="ARBA" id="ARBA00023015"/>
    </source>
</evidence>
<dbReference type="CDD" id="cd00067">
    <property type="entry name" value="GAL4"/>
    <property type="match status" value="1"/>
</dbReference>
<dbReference type="OrthoDB" id="4685598at2759"/>
<dbReference type="SUPFAM" id="SSF57701">
    <property type="entry name" value="Zn2/Cys6 DNA-binding domain"/>
    <property type="match status" value="1"/>
</dbReference>
<dbReference type="GO" id="GO:0003677">
    <property type="term" value="F:DNA binding"/>
    <property type="evidence" value="ECO:0007669"/>
    <property type="project" value="UniProtKB-KW"/>
</dbReference>
<keyword evidence="7" id="KW-1185">Reference proteome</keyword>
<dbReference type="SMART" id="SM00066">
    <property type="entry name" value="GAL4"/>
    <property type="match status" value="1"/>
</dbReference>
<dbReference type="RefSeq" id="XP_016242956.1">
    <property type="nucleotide sequence ID" value="XM_016398394.1"/>
</dbReference>
<dbReference type="PROSITE" id="PS00463">
    <property type="entry name" value="ZN2_CY6_FUNGAL_1"/>
    <property type="match status" value="1"/>
</dbReference>
<dbReference type="Pfam" id="PF00172">
    <property type="entry name" value="Zn_clus"/>
    <property type="match status" value="1"/>
</dbReference>
<dbReference type="Proteomes" id="UP000054466">
    <property type="component" value="Unassembled WGS sequence"/>
</dbReference>
<dbReference type="CDD" id="cd12148">
    <property type="entry name" value="fungal_TF_MHR"/>
    <property type="match status" value="1"/>
</dbReference>
<dbReference type="EMBL" id="KN847046">
    <property type="protein sequence ID" value="KIW22740.1"/>
    <property type="molecule type" value="Genomic_DNA"/>
</dbReference>
<evidence type="ECO:0000256" key="4">
    <source>
        <dbReference type="ARBA" id="ARBA00023242"/>
    </source>
</evidence>
<accession>A0A0D2BWI7</accession>
<keyword evidence="1" id="KW-0805">Transcription regulation</keyword>
<name>A0A0D2BWI7_9EURO</name>
<reference evidence="6 7" key="1">
    <citation type="submission" date="2015-01" db="EMBL/GenBank/DDBJ databases">
        <title>The Genome Sequence of Cladophialophora immunda CBS83496.</title>
        <authorList>
            <consortium name="The Broad Institute Genomics Platform"/>
            <person name="Cuomo C."/>
            <person name="de Hoog S."/>
            <person name="Gorbushina A."/>
            <person name="Stielow B."/>
            <person name="Teixiera M."/>
            <person name="Abouelleil A."/>
            <person name="Chapman S.B."/>
            <person name="Priest M."/>
            <person name="Young S.K."/>
            <person name="Wortman J."/>
            <person name="Nusbaum C."/>
            <person name="Birren B."/>
        </authorList>
    </citation>
    <scope>NUCLEOTIDE SEQUENCE [LARGE SCALE GENOMIC DNA]</scope>
    <source>
        <strain evidence="6 7">CBS 83496</strain>
    </source>
</reference>
<protein>
    <recommendedName>
        <fullName evidence="5">Zn(2)-C6 fungal-type domain-containing protein</fullName>
    </recommendedName>
</protein>
<feature type="domain" description="Zn(2)-C6 fungal-type" evidence="5">
    <location>
        <begin position="21"/>
        <end position="51"/>
    </location>
</feature>
<keyword evidence="4" id="KW-0539">Nucleus</keyword>
<proteinExistence type="predicted"/>
<dbReference type="AlphaFoldDB" id="A0A0D2BWI7"/>
<evidence type="ECO:0000259" key="5">
    <source>
        <dbReference type="PROSITE" id="PS50048"/>
    </source>
</evidence>
<sequence>MSPGSVGDRNSRPKRNKTELACDTCRKRKSRCDGRRPSCSHCDNMGLDCIYRPPLTSLETDASVLTRLSNIETRLYALDQGRTDLSLASTPAQEPLVIKTWPQAPKFHHAAAHKMFNYWANLRTKLEDIPGLEPLTYVCRVDDNDTGLFSASFESPVLAEIPISVVVRGIESLFASMEGLPFIFRHLFLYGGLSKEVCLDVFRRYLEVPPGHDIIPTFKSQPIEQLVVQAIALKHMAVVAGERMLGDHADLSFRQALQQMWVVQTLQNPRALPFRFLLVIMLLYLYGRPYHALSILQTLEPLVYHTAPKENDDPAVKAQYEACLYQYFILESDILSEVDGVPSERLHTVIVAALTQNRAVAHPNVFGNELVAAPVDNHQSQEIRAHLQLRAYMNTILEHMYNVDRAYCRPSQVAAVVTDIARRLDLWYWTLPLNMRFPRHPSSFCLAPSDMWHIMDELRFRYYATIFLVNRPILYHVLHVRFENAVNSPNMDPPAPNPIQDPWVYESCHNCVQNATMIILLHSTRHQSRRHEYFESWCNLQHLVAAYATILQVQTSSISILLQGYGDPDQLLDAAEVVLEHGLNRPGNLRESLGFLRHIRQSLKRNTPRTPSIGDGYATSPVYSVASHHSQPSHQS</sequence>
<organism evidence="6 7">
    <name type="scientific">Cladophialophora immunda</name>
    <dbReference type="NCBI Taxonomy" id="569365"/>
    <lineage>
        <taxon>Eukaryota</taxon>
        <taxon>Fungi</taxon>
        <taxon>Dikarya</taxon>
        <taxon>Ascomycota</taxon>
        <taxon>Pezizomycotina</taxon>
        <taxon>Eurotiomycetes</taxon>
        <taxon>Chaetothyriomycetidae</taxon>
        <taxon>Chaetothyriales</taxon>
        <taxon>Herpotrichiellaceae</taxon>
        <taxon>Cladophialophora</taxon>
    </lineage>
</organism>
<dbReference type="HOGENOM" id="CLU_029127_0_0_1"/>
<dbReference type="GO" id="GO:0008270">
    <property type="term" value="F:zinc ion binding"/>
    <property type="evidence" value="ECO:0007669"/>
    <property type="project" value="InterPro"/>
</dbReference>
<evidence type="ECO:0000313" key="6">
    <source>
        <dbReference type="EMBL" id="KIW22740.1"/>
    </source>
</evidence>
<evidence type="ECO:0000313" key="7">
    <source>
        <dbReference type="Proteomes" id="UP000054466"/>
    </source>
</evidence>
<dbReference type="PANTHER" id="PTHR47785">
    <property type="entry name" value="ZN(II)2CYS6 TRANSCRIPTION FACTOR (EUROFUNG)-RELATED-RELATED"/>
    <property type="match status" value="1"/>
</dbReference>
<dbReference type="GeneID" id="27350200"/>
<keyword evidence="3" id="KW-0804">Transcription</keyword>
<dbReference type="GO" id="GO:0000981">
    <property type="term" value="F:DNA-binding transcription factor activity, RNA polymerase II-specific"/>
    <property type="evidence" value="ECO:0007669"/>
    <property type="project" value="InterPro"/>
</dbReference>
<dbReference type="InterPro" id="IPR053181">
    <property type="entry name" value="EcdB-like_regulator"/>
</dbReference>
<dbReference type="InterPro" id="IPR001138">
    <property type="entry name" value="Zn2Cys6_DnaBD"/>
</dbReference>
<keyword evidence="2" id="KW-0238">DNA-binding</keyword>
<dbReference type="PROSITE" id="PS50048">
    <property type="entry name" value="ZN2_CY6_FUNGAL_2"/>
    <property type="match status" value="1"/>
</dbReference>
<dbReference type="Gene3D" id="4.10.240.10">
    <property type="entry name" value="Zn(2)-C6 fungal-type DNA-binding domain"/>
    <property type="match status" value="1"/>
</dbReference>
<dbReference type="InterPro" id="IPR036864">
    <property type="entry name" value="Zn2-C6_fun-type_DNA-bd_sf"/>
</dbReference>
<evidence type="ECO:0000256" key="3">
    <source>
        <dbReference type="ARBA" id="ARBA00023163"/>
    </source>
</evidence>
<dbReference type="VEuPathDB" id="FungiDB:PV07_11006"/>
<evidence type="ECO:0000256" key="2">
    <source>
        <dbReference type="ARBA" id="ARBA00023125"/>
    </source>
</evidence>